<evidence type="ECO:0000313" key="3">
    <source>
        <dbReference type="Proteomes" id="UP000239899"/>
    </source>
</evidence>
<sequence length="461" mass="48524">MSVALQSREDERACGLQAQVNELEALVCAACGRGVESSRCRDVIEDAVRRARRKGAMLQHLDSSLLLSTLEQAKSEIASLTDVAATNAEVMQEELLHHQEREEERGAEDSEDLTAASCVSVPASSVAAPCSAAASSEAAAPSSPTGHQAEDSPGSGHGTAYPFRPQDSLLSAGSAGSAGGGGSGALAPRTPHGGGGGSWLAPADVVAPLRDFASEVAAEAAVEIEEVRSFRHSMSMRAPRGDEAERVASYDFDAAMSPRASYHVRDAPFPRSPDKEFSFGRSQLDKALDEAAAAAAEALQEDEEEEPEDQAGSPLLVYSRTPDAAAAGRPPSLDRYFSAVETVEEEEEEGQEEAEEAAGPAAGPPWQRRQEMERQRSRSAGEAHCWAAMPPGFYPGAAVEGSPFDAVAAVDRDMIDPSSPTGVGALDLESYNSAPFTLHSVTPPRHVMAELAAEVQGRLRM</sequence>
<evidence type="ECO:0000256" key="1">
    <source>
        <dbReference type="SAM" id="MobiDB-lite"/>
    </source>
</evidence>
<dbReference type="OrthoDB" id="514222at2759"/>
<reference evidence="2 3" key="1">
    <citation type="journal article" date="2018" name="Plant J.">
        <title>Genome sequences of Chlorella sorokiniana UTEX 1602 and Micractinium conductrix SAG 241.80: implications to maltose excretion by a green alga.</title>
        <authorList>
            <person name="Arriola M.B."/>
            <person name="Velmurugan N."/>
            <person name="Zhang Y."/>
            <person name="Plunkett M.H."/>
            <person name="Hondzo H."/>
            <person name="Barney B.M."/>
        </authorList>
    </citation>
    <scope>NUCLEOTIDE SEQUENCE [LARGE SCALE GENOMIC DNA]</scope>
    <source>
        <strain evidence="3">UTEX 1602</strain>
    </source>
</reference>
<keyword evidence="3" id="KW-1185">Reference proteome</keyword>
<feature type="region of interest" description="Disordered" evidence="1">
    <location>
        <begin position="341"/>
        <end position="382"/>
    </location>
</feature>
<feature type="region of interest" description="Disordered" evidence="1">
    <location>
        <begin position="137"/>
        <end position="199"/>
    </location>
</feature>
<protein>
    <submittedName>
        <fullName evidence="2">Uncharacterized protein</fullName>
    </submittedName>
</protein>
<proteinExistence type="predicted"/>
<feature type="compositionally biased region" description="Basic and acidic residues" evidence="1">
    <location>
        <begin position="368"/>
        <end position="381"/>
    </location>
</feature>
<gene>
    <name evidence="2" type="ORF">C2E21_6003</name>
</gene>
<feature type="region of interest" description="Disordered" evidence="1">
    <location>
        <begin position="289"/>
        <end position="314"/>
    </location>
</feature>
<accession>A0A2P6TMS4</accession>
<dbReference type="Proteomes" id="UP000239899">
    <property type="component" value="Unassembled WGS sequence"/>
</dbReference>
<name>A0A2P6TMS4_CHLSO</name>
<comment type="caution">
    <text evidence="2">The sequence shown here is derived from an EMBL/GenBank/DDBJ whole genome shotgun (WGS) entry which is preliminary data.</text>
</comment>
<feature type="compositionally biased region" description="Acidic residues" evidence="1">
    <location>
        <begin position="342"/>
        <end position="356"/>
    </location>
</feature>
<feature type="compositionally biased region" description="Acidic residues" evidence="1">
    <location>
        <begin position="299"/>
        <end position="309"/>
    </location>
</feature>
<feature type="compositionally biased region" description="Low complexity" evidence="1">
    <location>
        <begin position="357"/>
        <end position="367"/>
    </location>
</feature>
<organism evidence="2 3">
    <name type="scientific">Chlorella sorokiniana</name>
    <name type="common">Freshwater green alga</name>
    <dbReference type="NCBI Taxonomy" id="3076"/>
    <lineage>
        <taxon>Eukaryota</taxon>
        <taxon>Viridiplantae</taxon>
        <taxon>Chlorophyta</taxon>
        <taxon>core chlorophytes</taxon>
        <taxon>Trebouxiophyceae</taxon>
        <taxon>Chlorellales</taxon>
        <taxon>Chlorellaceae</taxon>
        <taxon>Chlorella clade</taxon>
        <taxon>Chlorella</taxon>
    </lineage>
</organism>
<dbReference type="EMBL" id="LHPG02000011">
    <property type="protein sequence ID" value="PRW45648.1"/>
    <property type="molecule type" value="Genomic_DNA"/>
</dbReference>
<evidence type="ECO:0000313" key="2">
    <source>
        <dbReference type="EMBL" id="PRW45648.1"/>
    </source>
</evidence>
<dbReference type="AlphaFoldDB" id="A0A2P6TMS4"/>